<sequence length="315" mass="36547">MSYFDLIEPDHLAALDDRGVARNLFRRTVSMVEIELFSYCNRKCWFCPNAHIDRISRNIHMSPATYTRIISQLAEVEYRGVISFSRYNEPLADRVILERAAQARAALPKARLHTNTNGDYLDIGYLDDLYSSGFRSINIQIYLQNGEKYNHEKTKRRAQQSLRRLQIPYDVTRDDPGLWYEMKLHFKDMNLRLYGRNFSENGTSRGNQVDIKRDYVRTLPCSQPFWGVYIDYTGQMMPCCNYRSDIAEHGEYVLGDIDQGDDLFLSYANGKAATFRRSLLRDGPKDGPCASCHFALEEVSPKQQQRLDLLFEGSK</sequence>
<evidence type="ECO:0000313" key="9">
    <source>
        <dbReference type="EMBL" id="MFC3164845.1"/>
    </source>
</evidence>
<keyword evidence="5" id="KW-0408">Iron</keyword>
<dbReference type="Gene3D" id="3.20.20.70">
    <property type="entry name" value="Aldolase class I"/>
    <property type="match status" value="1"/>
</dbReference>
<evidence type="ECO:0000256" key="1">
    <source>
        <dbReference type="ARBA" id="ARBA00001966"/>
    </source>
</evidence>
<name>A0ABV7I2G6_9HYPH</name>
<dbReference type="Proteomes" id="UP001595647">
    <property type="component" value="Unassembled WGS sequence"/>
</dbReference>
<evidence type="ECO:0000259" key="7">
    <source>
        <dbReference type="Pfam" id="PF04055"/>
    </source>
</evidence>
<evidence type="ECO:0000256" key="6">
    <source>
        <dbReference type="ARBA" id="ARBA00023014"/>
    </source>
</evidence>
<protein>
    <submittedName>
        <fullName evidence="9">Radical SAM/SPASM domain-containing protein</fullName>
    </submittedName>
</protein>
<dbReference type="RefSeq" id="WP_182307937.1">
    <property type="nucleotide sequence ID" value="NZ_CP059897.1"/>
</dbReference>
<evidence type="ECO:0000256" key="3">
    <source>
        <dbReference type="ARBA" id="ARBA00022691"/>
    </source>
</evidence>
<dbReference type="InterPro" id="IPR007197">
    <property type="entry name" value="rSAM"/>
</dbReference>
<evidence type="ECO:0000256" key="4">
    <source>
        <dbReference type="ARBA" id="ARBA00022723"/>
    </source>
</evidence>
<feature type="domain" description="4Fe4S-binding SPASM" evidence="8">
    <location>
        <begin position="221"/>
        <end position="293"/>
    </location>
</feature>
<dbReference type="Pfam" id="PF04055">
    <property type="entry name" value="Radical_SAM"/>
    <property type="match status" value="1"/>
</dbReference>
<accession>A0ABV7I2G6</accession>
<dbReference type="CDD" id="cd21109">
    <property type="entry name" value="SPASM"/>
    <property type="match status" value="1"/>
</dbReference>
<organism evidence="9 10">
    <name type="scientific">Ciceribacter thiooxidans</name>
    <dbReference type="NCBI Taxonomy" id="1969821"/>
    <lineage>
        <taxon>Bacteria</taxon>
        <taxon>Pseudomonadati</taxon>
        <taxon>Pseudomonadota</taxon>
        <taxon>Alphaproteobacteria</taxon>
        <taxon>Hyphomicrobiales</taxon>
        <taxon>Rhizobiaceae</taxon>
        <taxon>Ciceribacter</taxon>
    </lineage>
</organism>
<keyword evidence="2" id="KW-0004">4Fe-4S</keyword>
<evidence type="ECO:0000313" key="10">
    <source>
        <dbReference type="Proteomes" id="UP001595647"/>
    </source>
</evidence>
<dbReference type="InterPro" id="IPR058240">
    <property type="entry name" value="rSAM_sf"/>
</dbReference>
<comment type="caution">
    <text evidence="9">The sequence shown here is derived from an EMBL/GenBank/DDBJ whole genome shotgun (WGS) entry which is preliminary data.</text>
</comment>
<dbReference type="Pfam" id="PF13186">
    <property type="entry name" value="SPASM"/>
    <property type="match status" value="1"/>
</dbReference>
<dbReference type="CDD" id="cd01335">
    <property type="entry name" value="Radical_SAM"/>
    <property type="match status" value="1"/>
</dbReference>
<dbReference type="EMBL" id="JBHRTG010000019">
    <property type="protein sequence ID" value="MFC3164845.1"/>
    <property type="molecule type" value="Genomic_DNA"/>
</dbReference>
<dbReference type="SUPFAM" id="SSF102114">
    <property type="entry name" value="Radical SAM enzymes"/>
    <property type="match status" value="1"/>
</dbReference>
<evidence type="ECO:0000259" key="8">
    <source>
        <dbReference type="Pfam" id="PF13186"/>
    </source>
</evidence>
<dbReference type="InterPro" id="IPR013785">
    <property type="entry name" value="Aldolase_TIM"/>
</dbReference>
<proteinExistence type="predicted"/>
<dbReference type="PANTHER" id="PTHR43787:SF3">
    <property type="entry name" value="ARYLSULFATASE REGULATORY PROTEIN"/>
    <property type="match status" value="1"/>
</dbReference>
<dbReference type="InterPro" id="IPR023885">
    <property type="entry name" value="4Fe4S-binding_SPASM_dom"/>
</dbReference>
<dbReference type="PANTHER" id="PTHR43787">
    <property type="entry name" value="FEMO COFACTOR BIOSYNTHESIS PROTEIN NIFB-RELATED"/>
    <property type="match status" value="1"/>
</dbReference>
<dbReference type="SFLD" id="SFLDS00029">
    <property type="entry name" value="Radical_SAM"/>
    <property type="match status" value="1"/>
</dbReference>
<reference evidence="10" key="1">
    <citation type="journal article" date="2019" name="Int. J. Syst. Evol. Microbiol.">
        <title>The Global Catalogue of Microorganisms (GCM) 10K type strain sequencing project: providing services to taxonomists for standard genome sequencing and annotation.</title>
        <authorList>
            <consortium name="The Broad Institute Genomics Platform"/>
            <consortium name="The Broad Institute Genome Sequencing Center for Infectious Disease"/>
            <person name="Wu L."/>
            <person name="Ma J."/>
        </authorList>
    </citation>
    <scope>NUCLEOTIDE SEQUENCE [LARGE SCALE GENOMIC DNA]</scope>
    <source>
        <strain evidence="10">KCTC 52231</strain>
    </source>
</reference>
<keyword evidence="3" id="KW-0949">S-adenosyl-L-methionine</keyword>
<keyword evidence="4" id="KW-0479">Metal-binding</keyword>
<evidence type="ECO:0000256" key="2">
    <source>
        <dbReference type="ARBA" id="ARBA00022485"/>
    </source>
</evidence>
<feature type="domain" description="Radical SAM core" evidence="7">
    <location>
        <begin position="35"/>
        <end position="155"/>
    </location>
</feature>
<evidence type="ECO:0000256" key="5">
    <source>
        <dbReference type="ARBA" id="ARBA00023004"/>
    </source>
</evidence>
<keyword evidence="10" id="KW-1185">Reference proteome</keyword>
<comment type="cofactor">
    <cofactor evidence="1">
        <name>[4Fe-4S] cluster</name>
        <dbReference type="ChEBI" id="CHEBI:49883"/>
    </cofactor>
</comment>
<gene>
    <name evidence="9" type="ORF">ACFOHV_16320</name>
</gene>
<keyword evidence="6" id="KW-0411">Iron-sulfur</keyword>